<dbReference type="SUPFAM" id="SSF53383">
    <property type="entry name" value="PLP-dependent transferases"/>
    <property type="match status" value="1"/>
</dbReference>
<evidence type="ECO:0000256" key="8">
    <source>
        <dbReference type="ARBA" id="ARBA00022898"/>
    </source>
</evidence>
<evidence type="ECO:0000256" key="6">
    <source>
        <dbReference type="ARBA" id="ARBA00022605"/>
    </source>
</evidence>
<dbReference type="InterPro" id="IPR050106">
    <property type="entry name" value="HistidinolP_aminotransfase"/>
</dbReference>
<dbReference type="InterPro" id="IPR015421">
    <property type="entry name" value="PyrdxlP-dep_Trfase_major"/>
</dbReference>
<dbReference type="Proteomes" id="UP000525329">
    <property type="component" value="Unassembled WGS sequence"/>
</dbReference>
<dbReference type="HAMAP" id="MF_01023">
    <property type="entry name" value="HisC_aminotrans_2"/>
    <property type="match status" value="1"/>
</dbReference>
<dbReference type="Gene3D" id="3.40.640.10">
    <property type="entry name" value="Type I PLP-dependent aspartate aminotransferase-like (Major domain)"/>
    <property type="match status" value="1"/>
</dbReference>
<dbReference type="EMBL" id="JACCHU010000002">
    <property type="protein sequence ID" value="NYT52797.1"/>
    <property type="molecule type" value="Genomic_DNA"/>
</dbReference>
<dbReference type="InterPro" id="IPR015422">
    <property type="entry name" value="PyrdxlP-dep_Trfase_small"/>
</dbReference>
<evidence type="ECO:0000256" key="4">
    <source>
        <dbReference type="ARBA" id="ARBA00011738"/>
    </source>
</evidence>
<dbReference type="EC" id="2.6.1.9" evidence="11"/>
<organism evidence="13 14">
    <name type="scientific">Candidatus Vesicomyosocius endoextente</name>
    <dbReference type="NCBI Taxonomy" id="2738853"/>
    <lineage>
        <taxon>Bacteria</taxon>
        <taxon>Pseudomonadati</taxon>
        <taxon>Pseudomonadota</taxon>
        <taxon>Gammaproteobacteria</taxon>
        <taxon>Candidatus Pseudothioglobaceae</taxon>
        <taxon>Candidatus Vesicomyidisocius</taxon>
    </lineage>
</organism>
<name>A0A853G9M3_9GAMM</name>
<comment type="similarity">
    <text evidence="3 11">Belongs to the class-II pyridoxal-phosphate-dependent aminotransferase family. Histidinol-phosphate aminotransferase subfamily.</text>
</comment>
<dbReference type="Gene3D" id="3.90.1150.10">
    <property type="entry name" value="Aspartate Aminotransferase, domain 1"/>
    <property type="match status" value="1"/>
</dbReference>
<evidence type="ECO:0000256" key="7">
    <source>
        <dbReference type="ARBA" id="ARBA00022679"/>
    </source>
</evidence>
<evidence type="ECO:0000313" key="13">
    <source>
        <dbReference type="EMBL" id="NYT52797.1"/>
    </source>
</evidence>
<evidence type="ECO:0000256" key="9">
    <source>
        <dbReference type="ARBA" id="ARBA00023102"/>
    </source>
</evidence>
<proteinExistence type="inferred from homology"/>
<accession>A0A853G9M3</accession>
<dbReference type="InterPro" id="IPR005861">
    <property type="entry name" value="HisP_aminotrans"/>
</dbReference>
<dbReference type="GO" id="GO:0004400">
    <property type="term" value="F:histidinol-phosphate transaminase activity"/>
    <property type="evidence" value="ECO:0007669"/>
    <property type="project" value="UniProtKB-UniRule"/>
</dbReference>
<feature type="modified residue" description="N6-(pyridoxal phosphate)lysine" evidence="11">
    <location>
        <position position="215"/>
    </location>
</feature>
<dbReference type="GO" id="GO:0030170">
    <property type="term" value="F:pyridoxal phosphate binding"/>
    <property type="evidence" value="ECO:0007669"/>
    <property type="project" value="InterPro"/>
</dbReference>
<evidence type="ECO:0000256" key="3">
    <source>
        <dbReference type="ARBA" id="ARBA00007970"/>
    </source>
</evidence>
<dbReference type="PANTHER" id="PTHR43643:SF6">
    <property type="entry name" value="HISTIDINOL-PHOSPHATE AMINOTRANSFERASE"/>
    <property type="match status" value="1"/>
</dbReference>
<dbReference type="CDD" id="cd00609">
    <property type="entry name" value="AAT_like"/>
    <property type="match status" value="1"/>
</dbReference>
<comment type="subunit">
    <text evidence="4 11">Homodimer.</text>
</comment>
<evidence type="ECO:0000256" key="11">
    <source>
        <dbReference type="HAMAP-Rule" id="MF_01023"/>
    </source>
</evidence>
<keyword evidence="9 11" id="KW-0368">Histidine biosynthesis</keyword>
<comment type="pathway">
    <text evidence="2 11">Amino-acid biosynthesis; L-histidine biosynthesis; L-histidine from 5-phospho-alpha-D-ribose 1-diphosphate: step 7/9.</text>
</comment>
<protein>
    <recommendedName>
        <fullName evidence="11">Histidinol-phosphate aminotransferase</fullName>
        <ecNumber evidence="11">2.6.1.9</ecNumber>
    </recommendedName>
    <alternativeName>
        <fullName evidence="11">Imidazole acetol-phosphate transaminase</fullName>
    </alternativeName>
</protein>
<feature type="domain" description="Aminotransferase class I/classII large" evidence="12">
    <location>
        <begin position="54"/>
        <end position="346"/>
    </location>
</feature>
<dbReference type="UniPathway" id="UPA00031">
    <property type="reaction ID" value="UER00012"/>
</dbReference>
<keyword evidence="7 11" id="KW-0808">Transferase</keyword>
<evidence type="ECO:0000259" key="12">
    <source>
        <dbReference type="Pfam" id="PF00155"/>
    </source>
</evidence>
<keyword evidence="5 11" id="KW-0032">Aminotransferase</keyword>
<evidence type="ECO:0000256" key="10">
    <source>
        <dbReference type="ARBA" id="ARBA00047481"/>
    </source>
</evidence>
<evidence type="ECO:0000256" key="2">
    <source>
        <dbReference type="ARBA" id="ARBA00005011"/>
    </source>
</evidence>
<dbReference type="AlphaFoldDB" id="A0A853G9M3"/>
<gene>
    <name evidence="11" type="primary">hisC</name>
    <name evidence="13" type="ORF">H0A74_04450</name>
</gene>
<reference evidence="13 14" key="1">
    <citation type="submission" date="2020-05" db="EMBL/GenBank/DDBJ databases">
        <title>Horizontal transmission and recombination maintain forever young bacterial symbiont genomes.</title>
        <authorList>
            <person name="Russell S.L."/>
            <person name="Pepper-Tunick E."/>
            <person name="Svedberg J."/>
            <person name="Byrne A."/>
            <person name="Ruelas Castillo J."/>
            <person name="Vollmers C."/>
            <person name="Beinart R.A."/>
            <person name="Corbett-Detig R."/>
        </authorList>
    </citation>
    <scope>NUCLEOTIDE SEQUENCE [LARGE SCALE GENOMIC DNA]</scope>
    <source>
        <strain evidence="13">Monterey_2004</strain>
    </source>
</reference>
<evidence type="ECO:0000313" key="14">
    <source>
        <dbReference type="Proteomes" id="UP000525329"/>
    </source>
</evidence>
<comment type="catalytic activity">
    <reaction evidence="10 11">
        <text>L-histidinol phosphate + 2-oxoglutarate = 3-(imidazol-4-yl)-2-oxopropyl phosphate + L-glutamate</text>
        <dbReference type="Rhea" id="RHEA:23744"/>
        <dbReference type="ChEBI" id="CHEBI:16810"/>
        <dbReference type="ChEBI" id="CHEBI:29985"/>
        <dbReference type="ChEBI" id="CHEBI:57766"/>
        <dbReference type="ChEBI" id="CHEBI:57980"/>
        <dbReference type="EC" id="2.6.1.9"/>
    </reaction>
</comment>
<keyword evidence="8 11" id="KW-0663">Pyridoxal phosphate</keyword>
<comment type="caution">
    <text evidence="13">The sequence shown here is derived from an EMBL/GenBank/DDBJ whole genome shotgun (WGS) entry which is preliminary data.</text>
</comment>
<dbReference type="NCBIfam" id="TIGR01141">
    <property type="entry name" value="hisC"/>
    <property type="match status" value="1"/>
</dbReference>
<dbReference type="InterPro" id="IPR015424">
    <property type="entry name" value="PyrdxlP-dep_Trfase"/>
</dbReference>
<keyword evidence="6 11" id="KW-0028">Amino-acid biosynthesis</keyword>
<evidence type="ECO:0000256" key="5">
    <source>
        <dbReference type="ARBA" id="ARBA00022576"/>
    </source>
</evidence>
<evidence type="ECO:0000256" key="1">
    <source>
        <dbReference type="ARBA" id="ARBA00001933"/>
    </source>
</evidence>
<dbReference type="InterPro" id="IPR004839">
    <property type="entry name" value="Aminotransferase_I/II_large"/>
</dbReference>
<dbReference type="Pfam" id="PF00155">
    <property type="entry name" value="Aminotran_1_2"/>
    <property type="match status" value="1"/>
</dbReference>
<dbReference type="PANTHER" id="PTHR43643">
    <property type="entry name" value="HISTIDINOL-PHOSPHATE AMINOTRANSFERASE 2"/>
    <property type="match status" value="1"/>
</dbReference>
<sequence length="357" mass="40697">MSFINNWLRSDIKMISAYHVPISSDMVKMDAMESPFSLSDELTDQYLTYLVDAQLNRYPSHSLDKLNQTLRLLMNIPKEFGVLLGNGSDELIQLLALACDTGDTVLSVEPSFVMYGMITKFTRLNYQSVLLTDDFEIDDDTMQKAIKTYNPKLIFIAYPNNPTGNMFNREIIEHIISSTKAMVVLDEAYYAYTTDSFLTDIAKYPNLVLLRTVSKIGFAGLRLGLLIATQDTVNQLNKLRLPYNINILTQVSANFLLQEKNTINANVSVILAQRQILFDALVKINVLKVYPSQANFILFKAPNTNILFDFLKENGVLIKNLSVKKRLINCLRVTIGTEEQNQKFINIVEKFYILQRI</sequence>
<comment type="cofactor">
    <cofactor evidence="1 11">
        <name>pyridoxal 5'-phosphate</name>
        <dbReference type="ChEBI" id="CHEBI:597326"/>
    </cofactor>
</comment>
<dbReference type="GO" id="GO:0000105">
    <property type="term" value="P:L-histidine biosynthetic process"/>
    <property type="evidence" value="ECO:0007669"/>
    <property type="project" value="UniProtKB-UniRule"/>
</dbReference>